<evidence type="ECO:0000256" key="1">
    <source>
        <dbReference type="ARBA" id="ARBA00004613"/>
    </source>
</evidence>
<dbReference type="InterPro" id="IPR014756">
    <property type="entry name" value="Ig_E-set"/>
</dbReference>
<protein>
    <submittedName>
        <fullName evidence="6">Epididymal secretory protein E1</fullName>
    </submittedName>
</protein>
<dbReference type="GO" id="GO:0005576">
    <property type="term" value="C:extracellular region"/>
    <property type="evidence" value="ECO:0007669"/>
    <property type="project" value="UniProtKB-SubCell"/>
</dbReference>
<proteinExistence type="inferred from homology"/>
<accession>A0A226E0K6</accession>
<sequence length="150" mass="16239">MKLWVLVISSMSLVNSVLSGAVDNVNLDPKCVGGALHEFRLTDCTHFPCIIKRGKEYTIDADFSSSKDIVTPNVRCGTIYLGRQVPLSGYGGCHTLSNGTCPIQAETIYSTTTSFKIPYYVPSTIYTVWCRLEDDSGQTLVCGSGSGKVV</sequence>
<organism evidence="6 7">
    <name type="scientific">Folsomia candida</name>
    <name type="common">Springtail</name>
    <dbReference type="NCBI Taxonomy" id="158441"/>
    <lineage>
        <taxon>Eukaryota</taxon>
        <taxon>Metazoa</taxon>
        <taxon>Ecdysozoa</taxon>
        <taxon>Arthropoda</taxon>
        <taxon>Hexapoda</taxon>
        <taxon>Collembola</taxon>
        <taxon>Entomobryomorpha</taxon>
        <taxon>Isotomoidea</taxon>
        <taxon>Isotomidae</taxon>
        <taxon>Proisotominae</taxon>
        <taxon>Folsomia</taxon>
    </lineage>
</organism>
<feature type="chain" id="PRO_5012240244" evidence="4">
    <location>
        <begin position="20"/>
        <end position="150"/>
    </location>
</feature>
<comment type="caution">
    <text evidence="6">The sequence shown here is derived from an EMBL/GenBank/DDBJ whole genome shotgun (WGS) entry which is preliminary data.</text>
</comment>
<dbReference type="AlphaFoldDB" id="A0A226E0K6"/>
<keyword evidence="7" id="KW-1185">Reference proteome</keyword>
<dbReference type="FunFam" id="2.60.40.770:FF:000001">
    <property type="entry name" value="NPC intracellular cholesterol transporter 2"/>
    <property type="match status" value="1"/>
</dbReference>
<dbReference type="Gene3D" id="2.60.40.770">
    <property type="match status" value="1"/>
</dbReference>
<evidence type="ECO:0000313" key="7">
    <source>
        <dbReference type="Proteomes" id="UP000198287"/>
    </source>
</evidence>
<dbReference type="InterPro" id="IPR003172">
    <property type="entry name" value="ML_dom"/>
</dbReference>
<feature type="signal peptide" evidence="4">
    <location>
        <begin position="1"/>
        <end position="19"/>
    </location>
</feature>
<dbReference type="OMA" id="TEMPCTI"/>
<dbReference type="SMART" id="SM00737">
    <property type="entry name" value="ML"/>
    <property type="match status" value="1"/>
</dbReference>
<evidence type="ECO:0000259" key="5">
    <source>
        <dbReference type="SMART" id="SM00737"/>
    </source>
</evidence>
<name>A0A226E0K6_FOLCA</name>
<dbReference type="EMBL" id="LNIX01000009">
    <property type="protein sequence ID" value="OXA50006.1"/>
    <property type="molecule type" value="Genomic_DNA"/>
</dbReference>
<comment type="similarity">
    <text evidence="2">Belongs to the NPC2 family.</text>
</comment>
<evidence type="ECO:0000313" key="6">
    <source>
        <dbReference type="EMBL" id="OXA50006.1"/>
    </source>
</evidence>
<dbReference type="Pfam" id="PF02221">
    <property type="entry name" value="E1_DerP2_DerF2"/>
    <property type="match status" value="1"/>
</dbReference>
<evidence type="ECO:0000256" key="4">
    <source>
        <dbReference type="SAM" id="SignalP"/>
    </source>
</evidence>
<keyword evidence="4" id="KW-0732">Signal</keyword>
<dbReference type="SUPFAM" id="SSF81296">
    <property type="entry name" value="E set domains"/>
    <property type="match status" value="1"/>
</dbReference>
<keyword evidence="3" id="KW-0964">Secreted</keyword>
<gene>
    <name evidence="6" type="ORF">Fcan01_15098</name>
</gene>
<reference evidence="6 7" key="1">
    <citation type="submission" date="2015-12" db="EMBL/GenBank/DDBJ databases">
        <title>The genome of Folsomia candida.</title>
        <authorList>
            <person name="Faddeeva A."/>
            <person name="Derks M.F."/>
            <person name="Anvar Y."/>
            <person name="Smit S."/>
            <person name="Van Straalen N."/>
            <person name="Roelofs D."/>
        </authorList>
    </citation>
    <scope>NUCLEOTIDE SEQUENCE [LARGE SCALE GENOMIC DNA]</scope>
    <source>
        <strain evidence="6 7">VU population</strain>
        <tissue evidence="6">Whole body</tissue>
    </source>
</reference>
<evidence type="ECO:0000256" key="3">
    <source>
        <dbReference type="ARBA" id="ARBA00022525"/>
    </source>
</evidence>
<feature type="domain" description="MD-2-related lipid-recognition" evidence="5">
    <location>
        <begin position="30"/>
        <end position="147"/>
    </location>
</feature>
<evidence type="ECO:0000256" key="2">
    <source>
        <dbReference type="ARBA" id="ARBA00006370"/>
    </source>
</evidence>
<dbReference type="STRING" id="158441.A0A226E0K6"/>
<dbReference type="Proteomes" id="UP000198287">
    <property type="component" value="Unassembled WGS sequence"/>
</dbReference>
<comment type="subcellular location">
    <subcellularLocation>
        <location evidence="1">Secreted</location>
    </subcellularLocation>
</comment>